<evidence type="ECO:0000313" key="7">
    <source>
        <dbReference type="EMBL" id="MBL0404100.1"/>
    </source>
</evidence>
<evidence type="ECO:0000256" key="4">
    <source>
        <dbReference type="ARBA" id="ARBA00023163"/>
    </source>
</evidence>
<accession>A0A937D1G3</accession>
<evidence type="ECO:0000256" key="2">
    <source>
        <dbReference type="ARBA" id="ARBA00023015"/>
    </source>
</evidence>
<keyword evidence="1" id="KW-0678">Repressor</keyword>
<dbReference type="AlphaFoldDB" id="A0A937D1G3"/>
<reference evidence="7" key="1">
    <citation type="submission" date="2021-01" db="EMBL/GenBank/DDBJ databases">
        <title>Microvirga sp.</title>
        <authorList>
            <person name="Kim M.K."/>
        </authorList>
    </citation>
    <scope>NUCLEOTIDE SEQUENCE</scope>
    <source>
        <strain evidence="7">5420S-16</strain>
    </source>
</reference>
<dbReference type="Gene3D" id="1.10.260.40">
    <property type="entry name" value="lambda repressor-like DNA-binding domains"/>
    <property type="match status" value="1"/>
</dbReference>
<organism evidence="7 8">
    <name type="scientific">Microvirga aerilata</name>
    <dbReference type="NCBI Taxonomy" id="670292"/>
    <lineage>
        <taxon>Bacteria</taxon>
        <taxon>Pseudomonadati</taxon>
        <taxon>Pseudomonadota</taxon>
        <taxon>Alphaproteobacteria</taxon>
        <taxon>Hyphomicrobiales</taxon>
        <taxon>Methylobacteriaceae</taxon>
        <taxon>Microvirga</taxon>
    </lineage>
</organism>
<evidence type="ECO:0000256" key="1">
    <source>
        <dbReference type="ARBA" id="ARBA00022491"/>
    </source>
</evidence>
<keyword evidence="3 7" id="KW-0238">DNA-binding</keyword>
<dbReference type="PANTHER" id="PTHR30146">
    <property type="entry name" value="LACI-RELATED TRANSCRIPTIONAL REPRESSOR"/>
    <property type="match status" value="1"/>
</dbReference>
<dbReference type="EMBL" id="JAEQMY010000010">
    <property type="protein sequence ID" value="MBL0404100.1"/>
    <property type="molecule type" value="Genomic_DNA"/>
</dbReference>
<gene>
    <name evidence="7" type="ORF">JKG68_09000</name>
</gene>
<name>A0A937D1G3_9HYPH</name>
<dbReference type="CDD" id="cd01392">
    <property type="entry name" value="HTH_LacI"/>
    <property type="match status" value="1"/>
</dbReference>
<evidence type="ECO:0000256" key="5">
    <source>
        <dbReference type="SAM" id="MobiDB-lite"/>
    </source>
</evidence>
<dbReference type="PROSITE" id="PS50932">
    <property type="entry name" value="HTH_LACI_2"/>
    <property type="match status" value="1"/>
</dbReference>
<dbReference type="GO" id="GO:0003700">
    <property type="term" value="F:DNA-binding transcription factor activity"/>
    <property type="evidence" value="ECO:0007669"/>
    <property type="project" value="TreeGrafter"/>
</dbReference>
<evidence type="ECO:0000256" key="3">
    <source>
        <dbReference type="ARBA" id="ARBA00023125"/>
    </source>
</evidence>
<dbReference type="SMART" id="SM00354">
    <property type="entry name" value="HTH_LACI"/>
    <property type="match status" value="1"/>
</dbReference>
<dbReference type="GO" id="GO:0000976">
    <property type="term" value="F:transcription cis-regulatory region binding"/>
    <property type="evidence" value="ECO:0007669"/>
    <property type="project" value="TreeGrafter"/>
</dbReference>
<dbReference type="Proteomes" id="UP000605848">
    <property type="component" value="Unassembled WGS sequence"/>
</dbReference>
<keyword evidence="4" id="KW-0804">Transcription</keyword>
<evidence type="ECO:0000259" key="6">
    <source>
        <dbReference type="PROSITE" id="PS50932"/>
    </source>
</evidence>
<dbReference type="InterPro" id="IPR000843">
    <property type="entry name" value="HTH_LacI"/>
</dbReference>
<sequence>MGRQDKSTVKTFQRRATMSDVAKKAGVSQATVSLVMNGVGGVRISATTRSRVLKAAEELGYQAGRRVVGSGALRSIGMLVDEVSTSPFATPLFEGAREVAAQHGCVLNIVMTRSERWLEEAALDLLLGQPTVGIIYATLSTRSVSPPDRLRPIPTVLLNCHSNDGHYPSVVPADVLGARTATEALLKAGHQRIAFINGEHWMEAARHRAQGYKQALSSWGAPFDPKLVRTGKWLLREAYEQTQALMALEKPPTAIFCASDRMAIGCYEALRDMGKQIPLDVSVVGYDDDWMAFHLRPELTTVLLPHEEMGRWAAEYLLSPPPSNPSKAKISPVQLECPLIERHSIGIINAAPASIGEKSASSIKAPEPRRRSSVRSQR</sequence>
<dbReference type="SUPFAM" id="SSF53822">
    <property type="entry name" value="Periplasmic binding protein-like I"/>
    <property type="match status" value="1"/>
</dbReference>
<dbReference type="PANTHER" id="PTHR30146:SF148">
    <property type="entry name" value="HTH-TYPE TRANSCRIPTIONAL REPRESSOR PURR-RELATED"/>
    <property type="match status" value="1"/>
</dbReference>
<protein>
    <submittedName>
        <fullName evidence="7">LacI family DNA-binding transcriptional regulator</fullName>
    </submittedName>
</protein>
<dbReference type="InterPro" id="IPR010982">
    <property type="entry name" value="Lambda_DNA-bd_dom_sf"/>
</dbReference>
<dbReference type="Pfam" id="PF13377">
    <property type="entry name" value="Peripla_BP_3"/>
    <property type="match status" value="1"/>
</dbReference>
<dbReference type="PRINTS" id="PR00036">
    <property type="entry name" value="HTHLACI"/>
</dbReference>
<proteinExistence type="predicted"/>
<keyword evidence="2" id="KW-0805">Transcription regulation</keyword>
<dbReference type="CDD" id="cd06288">
    <property type="entry name" value="PBP1_sucrose_transcription_regulator"/>
    <property type="match status" value="1"/>
</dbReference>
<feature type="region of interest" description="Disordered" evidence="5">
    <location>
        <begin position="356"/>
        <end position="378"/>
    </location>
</feature>
<dbReference type="InterPro" id="IPR028082">
    <property type="entry name" value="Peripla_BP_I"/>
</dbReference>
<dbReference type="SUPFAM" id="SSF47413">
    <property type="entry name" value="lambda repressor-like DNA-binding domains"/>
    <property type="match status" value="1"/>
</dbReference>
<keyword evidence="8" id="KW-1185">Reference proteome</keyword>
<dbReference type="Gene3D" id="3.40.50.2300">
    <property type="match status" value="2"/>
</dbReference>
<comment type="caution">
    <text evidence="7">The sequence shown here is derived from an EMBL/GenBank/DDBJ whole genome shotgun (WGS) entry which is preliminary data.</text>
</comment>
<dbReference type="RefSeq" id="WP_202058415.1">
    <property type="nucleotide sequence ID" value="NZ_JAEQMY010000010.1"/>
</dbReference>
<feature type="domain" description="HTH lacI-type" evidence="6">
    <location>
        <begin position="16"/>
        <end position="75"/>
    </location>
</feature>
<dbReference type="PROSITE" id="PS00356">
    <property type="entry name" value="HTH_LACI_1"/>
    <property type="match status" value="1"/>
</dbReference>
<dbReference type="InterPro" id="IPR046335">
    <property type="entry name" value="LacI/GalR-like_sensor"/>
</dbReference>
<dbReference type="Pfam" id="PF00356">
    <property type="entry name" value="LacI"/>
    <property type="match status" value="1"/>
</dbReference>
<evidence type="ECO:0000313" key="8">
    <source>
        <dbReference type="Proteomes" id="UP000605848"/>
    </source>
</evidence>